<gene>
    <name evidence="2" type="ORF">SAMN05720606_13027</name>
</gene>
<name>A0A1G5LMR9_9BACL</name>
<feature type="transmembrane region" description="Helical" evidence="1">
    <location>
        <begin position="209"/>
        <end position="231"/>
    </location>
</feature>
<evidence type="ECO:0008006" key="4">
    <source>
        <dbReference type="Google" id="ProtNLM"/>
    </source>
</evidence>
<dbReference type="Proteomes" id="UP000198538">
    <property type="component" value="Unassembled WGS sequence"/>
</dbReference>
<protein>
    <recommendedName>
        <fullName evidence="4">Etoposide-induced protein 2.4 (EI24)</fullName>
    </recommendedName>
</protein>
<keyword evidence="1" id="KW-0812">Transmembrane</keyword>
<sequence length="284" mass="32839">MKAKIREGWFLVRQHMFIAALLFIYQLTWGYFIYRLVQSAVVPLLLRYPTDDVGELSTLLFKMESQLSLSGPEVQRYLWILGGMLLLRLLISPLIQAGLLYSLQHYQSTEERIPFIRGIKTLWKPMILLHTIRTFLMFLPAYWLLPKLYSTIMDSFHSLHLLLPGIPYIAGWIIYGWIVHHAVLYMQFGISDPEAEGRIHGTLKGLWIAVRRIFAVIGVALVLGVVHLLVFGAFTSASWFLTGLSGLILQQTYPLARSLLSMWKVCSHFRLWQSTSTRHENHIR</sequence>
<organism evidence="2 3">
    <name type="scientific">Paenibacillus polysaccharolyticus</name>
    <dbReference type="NCBI Taxonomy" id="582692"/>
    <lineage>
        <taxon>Bacteria</taxon>
        <taxon>Bacillati</taxon>
        <taxon>Bacillota</taxon>
        <taxon>Bacilli</taxon>
        <taxon>Bacillales</taxon>
        <taxon>Paenibacillaceae</taxon>
        <taxon>Paenibacillus</taxon>
    </lineage>
</organism>
<evidence type="ECO:0000313" key="2">
    <source>
        <dbReference type="EMBL" id="SCZ13771.1"/>
    </source>
</evidence>
<reference evidence="3" key="1">
    <citation type="submission" date="2016-10" db="EMBL/GenBank/DDBJ databases">
        <authorList>
            <person name="Varghese N."/>
            <person name="Submissions S."/>
        </authorList>
    </citation>
    <scope>NUCLEOTIDE SEQUENCE [LARGE SCALE GENOMIC DNA]</scope>
    <source>
        <strain evidence="3">BL9</strain>
    </source>
</reference>
<evidence type="ECO:0000313" key="3">
    <source>
        <dbReference type="Proteomes" id="UP000198538"/>
    </source>
</evidence>
<dbReference type="RefSeq" id="WP_139168952.1">
    <property type="nucleotide sequence ID" value="NZ_FMVM01000030.1"/>
</dbReference>
<dbReference type="EMBL" id="FMVM01000030">
    <property type="protein sequence ID" value="SCZ13771.1"/>
    <property type="molecule type" value="Genomic_DNA"/>
</dbReference>
<feature type="transmembrane region" description="Helical" evidence="1">
    <location>
        <begin position="165"/>
        <end position="188"/>
    </location>
</feature>
<accession>A0A1G5LMR9</accession>
<feature type="transmembrane region" description="Helical" evidence="1">
    <location>
        <begin position="122"/>
        <end position="145"/>
    </location>
</feature>
<proteinExistence type="predicted"/>
<evidence type="ECO:0000256" key="1">
    <source>
        <dbReference type="SAM" id="Phobius"/>
    </source>
</evidence>
<keyword evidence="1" id="KW-0472">Membrane</keyword>
<dbReference type="STRING" id="582692.SAMN05720606_13027"/>
<feature type="transmembrane region" description="Helical" evidence="1">
    <location>
        <begin position="77"/>
        <end position="101"/>
    </location>
</feature>
<dbReference type="AlphaFoldDB" id="A0A1G5LMR9"/>
<keyword evidence="1" id="KW-1133">Transmembrane helix</keyword>
<keyword evidence="3" id="KW-1185">Reference proteome</keyword>
<feature type="transmembrane region" description="Helical" evidence="1">
    <location>
        <begin position="12"/>
        <end position="34"/>
    </location>
</feature>